<dbReference type="AlphaFoldDB" id="A0AAP0NYV9"/>
<name>A0AAP0NYV9_9MAGN</name>
<dbReference type="Proteomes" id="UP001417504">
    <property type="component" value="Unassembled WGS sequence"/>
</dbReference>
<proteinExistence type="predicted"/>
<dbReference type="EMBL" id="JBBNAE010000005">
    <property type="protein sequence ID" value="KAK9123519.1"/>
    <property type="molecule type" value="Genomic_DNA"/>
</dbReference>
<sequence>MPLNLDLVLWNRKPRIDLLPLSANSNSAMAPYSDNYSQFEDSYYESMKGVEVCELCGDYAHSTNACSYNSDPLTPRQDEQSLEDMFKEYSSVTQSCDKKETLNDVTLTSVEANELAMNEYFGIDGLTPCMCEYWSDHEELEGKHEVSQSEPEIVMAQTHEEEAKKEIEVTLTRPEVLERLPELLSVVEEGRGWALMAHQSPNIPGVSLYVVLLLPESVVVGGATVNGDLGDQAKFILVSRDSSSGPQQQRWCLYMSFLFRVVVIANSCMSSFYPVE</sequence>
<keyword evidence="2" id="KW-1185">Reference proteome</keyword>
<protein>
    <submittedName>
        <fullName evidence="1">Uncharacterized protein</fullName>
    </submittedName>
</protein>
<reference evidence="1 2" key="1">
    <citation type="submission" date="2024-01" db="EMBL/GenBank/DDBJ databases">
        <title>Genome assemblies of Stephania.</title>
        <authorList>
            <person name="Yang L."/>
        </authorList>
    </citation>
    <scope>NUCLEOTIDE SEQUENCE [LARGE SCALE GENOMIC DNA]</scope>
    <source>
        <strain evidence="1">QJT</strain>
        <tissue evidence="1">Leaf</tissue>
    </source>
</reference>
<evidence type="ECO:0000313" key="1">
    <source>
        <dbReference type="EMBL" id="KAK9123519.1"/>
    </source>
</evidence>
<comment type="caution">
    <text evidence="1">The sequence shown here is derived from an EMBL/GenBank/DDBJ whole genome shotgun (WGS) entry which is preliminary data.</text>
</comment>
<organism evidence="1 2">
    <name type="scientific">Stephania japonica</name>
    <dbReference type="NCBI Taxonomy" id="461633"/>
    <lineage>
        <taxon>Eukaryota</taxon>
        <taxon>Viridiplantae</taxon>
        <taxon>Streptophyta</taxon>
        <taxon>Embryophyta</taxon>
        <taxon>Tracheophyta</taxon>
        <taxon>Spermatophyta</taxon>
        <taxon>Magnoliopsida</taxon>
        <taxon>Ranunculales</taxon>
        <taxon>Menispermaceae</taxon>
        <taxon>Menispermoideae</taxon>
        <taxon>Cissampelideae</taxon>
        <taxon>Stephania</taxon>
    </lineage>
</organism>
<gene>
    <name evidence="1" type="ORF">Sjap_013121</name>
</gene>
<accession>A0AAP0NYV9</accession>
<evidence type="ECO:0000313" key="2">
    <source>
        <dbReference type="Proteomes" id="UP001417504"/>
    </source>
</evidence>